<feature type="domain" description="PH" evidence="2">
    <location>
        <begin position="1"/>
        <end position="44"/>
    </location>
</feature>
<evidence type="ECO:0000259" key="2">
    <source>
        <dbReference type="PROSITE" id="PS50003"/>
    </source>
</evidence>
<gene>
    <name evidence="3" type="ORF">E3O44_12735</name>
</gene>
<reference evidence="3 4" key="1">
    <citation type="submission" date="2019-03" db="EMBL/GenBank/DDBJ databases">
        <title>Genomics of glacier-inhabiting Cryobacterium strains.</title>
        <authorList>
            <person name="Liu Q."/>
            <person name="Xin Y.-H."/>
        </authorList>
    </citation>
    <scope>NUCLEOTIDE SEQUENCE [LARGE SCALE GENOMIC DNA]</scope>
    <source>
        <strain evidence="3 4">MDB2-B</strain>
    </source>
</reference>
<evidence type="ECO:0000313" key="3">
    <source>
        <dbReference type="EMBL" id="TFB85862.1"/>
    </source>
</evidence>
<protein>
    <recommendedName>
        <fullName evidence="2">PH domain-containing protein</fullName>
    </recommendedName>
</protein>
<keyword evidence="4" id="KW-1185">Reference proteome</keyword>
<evidence type="ECO:0000313" key="4">
    <source>
        <dbReference type="Proteomes" id="UP000297608"/>
    </source>
</evidence>
<dbReference type="PANTHER" id="PTHR30121:SF11">
    <property type="entry name" value="AAA+ ATPASE DOMAIN-CONTAINING PROTEIN"/>
    <property type="match status" value="1"/>
</dbReference>
<dbReference type="InterPro" id="IPR051162">
    <property type="entry name" value="T4SS_component"/>
</dbReference>
<dbReference type="CDD" id="cd01127">
    <property type="entry name" value="TrwB_TraG_TraD_VirD4"/>
    <property type="match status" value="1"/>
</dbReference>
<accession>A0ABY2IDA8</accession>
<dbReference type="Pfam" id="PF02534">
    <property type="entry name" value="T4SS-DNA_transf"/>
    <property type="match status" value="1"/>
</dbReference>
<feature type="region of interest" description="Disordered" evidence="1">
    <location>
        <begin position="706"/>
        <end position="731"/>
    </location>
</feature>
<organism evidence="3 4">
    <name type="scientific">Cryobacterium algoricola</name>
    <dbReference type="NCBI Taxonomy" id="1259183"/>
    <lineage>
        <taxon>Bacteria</taxon>
        <taxon>Bacillati</taxon>
        <taxon>Actinomycetota</taxon>
        <taxon>Actinomycetes</taxon>
        <taxon>Micrococcales</taxon>
        <taxon>Microbacteriaceae</taxon>
        <taxon>Cryobacterium</taxon>
    </lineage>
</organism>
<dbReference type="InterPro" id="IPR027417">
    <property type="entry name" value="P-loop_NTPase"/>
</dbReference>
<dbReference type="Gene3D" id="3.40.50.300">
    <property type="entry name" value="P-loop containing nucleotide triphosphate hydrolases"/>
    <property type="match status" value="2"/>
</dbReference>
<name>A0ABY2IDA8_9MICO</name>
<dbReference type="PROSITE" id="PS50003">
    <property type="entry name" value="PH_DOMAIN"/>
    <property type="match status" value="1"/>
</dbReference>
<comment type="caution">
    <text evidence="3">The sequence shown here is derived from an EMBL/GenBank/DDBJ whole genome shotgun (WGS) entry which is preliminary data.</text>
</comment>
<dbReference type="InterPro" id="IPR001849">
    <property type="entry name" value="PH_domain"/>
</dbReference>
<evidence type="ECO:0000256" key="1">
    <source>
        <dbReference type="SAM" id="MobiDB-lite"/>
    </source>
</evidence>
<dbReference type="EMBL" id="SOFG01000016">
    <property type="protein sequence ID" value="TFB85862.1"/>
    <property type="molecule type" value="Genomic_DNA"/>
</dbReference>
<dbReference type="InterPro" id="IPR003688">
    <property type="entry name" value="TraG/VirD4"/>
</dbReference>
<proteinExistence type="predicted"/>
<dbReference type="Proteomes" id="UP000297608">
    <property type="component" value="Unassembled WGS sequence"/>
</dbReference>
<sequence>MFSMRFKKQVIRDQNRDSYILTFPSELEPEQITAWLRAVVETLYRRTSAFNRETLVFETWANSREIVHRLLVSKDIADHITQQLRTHGRGIAVLEDDSRPTIDWTTGIELGMSNPTRQLQIVSHADISASILGSIQTLHDGEDALIQWVVGAAMATEKTKRDPRSAEFSVLRSLAGYSAALSDELQDRYAKLEEPNTVAVCRVVVHAEPARASDLVQRIQSAIASTNAPSNHWKLVPSKNLIVEVNEAATTSHPQAQLNLTELSALIGWKIGGPHVAGLSAGTSRHLPATESIPREGRVIGTSNFPHAARPIAIGRVESLTHLHILGPTGAGKTTLMANLMAQDMNEGYGVVMLEGKGDLYKATVKLIPTHRLEDVIILDVNERDNPVGFNILEQGNPSVVIDQLTDLFQSLYADGGRGVWMRELMYHGLHTLSERPGMTFVDLAALVSPRTSREITWAEEMRKAVKNPEVREFWQDRWSTLDKKAQETYSAPLHNRIWQLSTRPELRNIIGQSKSSFFMDDVIRDNKILLINLSGVPKEAASIAGTLIMNAIWSSVQRVKAEKNSYLYIDEFQDFIRLPVGAEDMLAKSRGFGLALTLAHQHLNQLTDDIKSAVMANARSKIVFGLEDPDDARAMQRAIGGDTFSQQDFQSLEPHEAVAKVITAKGSSLATISTPPPLAPTGNDRLALKRSRELYGRPVAEVQQAIESRRNSGPKKTSKRPAIGVREWGT</sequence>
<dbReference type="PANTHER" id="PTHR30121">
    <property type="entry name" value="UNCHARACTERIZED PROTEIN YJGR-RELATED"/>
    <property type="match status" value="1"/>
</dbReference>
<dbReference type="SUPFAM" id="SSF52540">
    <property type="entry name" value="P-loop containing nucleoside triphosphate hydrolases"/>
    <property type="match status" value="1"/>
</dbReference>